<dbReference type="PROSITE" id="PS50975">
    <property type="entry name" value="ATP_GRASP"/>
    <property type="match status" value="1"/>
</dbReference>
<accession>A0A2P6N554</accession>
<dbReference type="SUPFAM" id="SSF56059">
    <property type="entry name" value="Glutathione synthetase ATP-binding domain-like"/>
    <property type="match status" value="1"/>
</dbReference>
<feature type="domain" description="ATP-grasp" evidence="2">
    <location>
        <begin position="152"/>
        <end position="379"/>
    </location>
</feature>
<sequence>KPHSFLFIHNQSNTKGDLDSTKTIPLGQAGDGNAILLGNKHDVLVTSLPIQQEYLDYWTNTLKLTIPQIFVPKTFDTDLLQSVVNHKEDLIEFIQQKQKEGKVQKDVILSVFEADERDIELLETLKKAGLGDDLTSECNYDLLTLGNKDGFREFCHEHQVTQLPGGTFKDVEELEKFVIGQHEQRHTVVIKSPHGIGVDEHDDLMSKSCAGGGGQLRLKPPKKEEIEKVKEGSKTAKWQETVREWISKEKAVEAEQFADAPEREMVVDIYIDPTDEHHAAVVFDQLVKNENEEEGMAYYGAKYPSIAKEAEQTIMKQVEDTVAPALVKAGYRGPAGIDVLWNPLHFMELNMRTDAITYVKHLTDRLGKNLYQTQPGSTAFMSLVNLPLDLAPAQLFQQHADALSVTEEGVFALSNPNRQRWGFYDVVAVSPKGRAAAEEVMKKGLEKIWGKEKAEHFLKVVYVPGTAKE</sequence>
<keyword evidence="1" id="KW-0547">Nucleotide-binding</keyword>
<dbReference type="Proteomes" id="UP000241769">
    <property type="component" value="Unassembled WGS sequence"/>
</dbReference>
<keyword evidence="4" id="KW-1185">Reference proteome</keyword>
<evidence type="ECO:0000259" key="2">
    <source>
        <dbReference type="PROSITE" id="PS50975"/>
    </source>
</evidence>
<organism evidence="3 4">
    <name type="scientific">Planoprotostelium fungivorum</name>
    <dbReference type="NCBI Taxonomy" id="1890364"/>
    <lineage>
        <taxon>Eukaryota</taxon>
        <taxon>Amoebozoa</taxon>
        <taxon>Evosea</taxon>
        <taxon>Variosea</taxon>
        <taxon>Cavosteliida</taxon>
        <taxon>Cavosteliaceae</taxon>
        <taxon>Planoprotostelium</taxon>
    </lineage>
</organism>
<evidence type="ECO:0000256" key="1">
    <source>
        <dbReference type="PROSITE-ProRule" id="PRU00409"/>
    </source>
</evidence>
<dbReference type="OrthoDB" id="2152248at2759"/>
<dbReference type="GO" id="GO:0005524">
    <property type="term" value="F:ATP binding"/>
    <property type="evidence" value="ECO:0007669"/>
    <property type="project" value="UniProtKB-UniRule"/>
</dbReference>
<comment type="caution">
    <text evidence="3">The sequence shown here is derived from an EMBL/GenBank/DDBJ whole genome shotgun (WGS) entry which is preliminary data.</text>
</comment>
<dbReference type="EMBL" id="MDYQ01000197">
    <property type="protein sequence ID" value="PRP79081.1"/>
    <property type="molecule type" value="Genomic_DNA"/>
</dbReference>
<protein>
    <recommendedName>
        <fullName evidence="2">ATP-grasp domain-containing protein</fullName>
    </recommendedName>
</protein>
<dbReference type="InParanoid" id="A0A2P6N554"/>
<feature type="non-terminal residue" evidence="3">
    <location>
        <position position="1"/>
    </location>
</feature>
<dbReference type="AlphaFoldDB" id="A0A2P6N554"/>
<dbReference type="InterPro" id="IPR011761">
    <property type="entry name" value="ATP-grasp"/>
</dbReference>
<evidence type="ECO:0000313" key="3">
    <source>
        <dbReference type="EMBL" id="PRP79081.1"/>
    </source>
</evidence>
<gene>
    <name evidence="3" type="ORF">PROFUN_13143</name>
</gene>
<evidence type="ECO:0000313" key="4">
    <source>
        <dbReference type="Proteomes" id="UP000241769"/>
    </source>
</evidence>
<name>A0A2P6N554_9EUKA</name>
<reference evidence="3 4" key="1">
    <citation type="journal article" date="2018" name="Genome Biol. Evol.">
        <title>Multiple Roots of Fruiting Body Formation in Amoebozoa.</title>
        <authorList>
            <person name="Hillmann F."/>
            <person name="Forbes G."/>
            <person name="Novohradska S."/>
            <person name="Ferling I."/>
            <person name="Riege K."/>
            <person name="Groth M."/>
            <person name="Westermann M."/>
            <person name="Marz M."/>
            <person name="Spaller T."/>
            <person name="Winckler T."/>
            <person name="Schaap P."/>
            <person name="Glockner G."/>
        </authorList>
    </citation>
    <scope>NUCLEOTIDE SEQUENCE [LARGE SCALE GENOMIC DNA]</scope>
    <source>
        <strain evidence="3 4">Jena</strain>
    </source>
</reference>
<proteinExistence type="predicted"/>
<keyword evidence="1" id="KW-0067">ATP-binding</keyword>
<dbReference type="GO" id="GO:0046872">
    <property type="term" value="F:metal ion binding"/>
    <property type="evidence" value="ECO:0007669"/>
    <property type="project" value="InterPro"/>
</dbReference>